<dbReference type="GeneID" id="303485004"/>
<dbReference type="Pfam" id="PF05019">
    <property type="entry name" value="Coq4"/>
    <property type="match status" value="1"/>
</dbReference>
<dbReference type="Proteomes" id="UP000258016">
    <property type="component" value="Chromosome"/>
</dbReference>
<dbReference type="EMBL" id="CP020083">
    <property type="protein sequence ID" value="ASR50969.1"/>
    <property type="molecule type" value="Genomic_DNA"/>
</dbReference>
<dbReference type="InterPro" id="IPR007715">
    <property type="entry name" value="Coq4"/>
</dbReference>
<evidence type="ECO:0000313" key="2">
    <source>
        <dbReference type="Proteomes" id="UP000258016"/>
    </source>
</evidence>
<gene>
    <name evidence="1" type="ORF">B5J99_05360</name>
</gene>
<protein>
    <recommendedName>
        <fullName evidence="3">Ubiquinone biosynthesis protein</fullName>
    </recommendedName>
</protein>
<reference evidence="1 2" key="1">
    <citation type="submission" date="2017-03" db="EMBL/GenBank/DDBJ databases">
        <title>Complete genome sequence of Blastomonas fulva degrading microcsystin LR.</title>
        <authorList>
            <person name="Lee H.-g."/>
            <person name="Jin L."/>
            <person name="oh H.-M."/>
        </authorList>
    </citation>
    <scope>NUCLEOTIDE SEQUENCE [LARGE SCALE GENOMIC DNA]</scope>
    <source>
        <strain evidence="1 2">T2</strain>
    </source>
</reference>
<proteinExistence type="predicted"/>
<organism evidence="1 2">
    <name type="scientific">Blastomonas fulva</name>
    <dbReference type="NCBI Taxonomy" id="1550728"/>
    <lineage>
        <taxon>Bacteria</taxon>
        <taxon>Pseudomonadati</taxon>
        <taxon>Pseudomonadota</taxon>
        <taxon>Alphaproteobacteria</taxon>
        <taxon>Sphingomonadales</taxon>
        <taxon>Sphingomonadaceae</taxon>
        <taxon>Blastomonas</taxon>
    </lineage>
</organism>
<evidence type="ECO:0000313" key="1">
    <source>
        <dbReference type="EMBL" id="ASR50969.1"/>
    </source>
</evidence>
<dbReference type="PANTHER" id="PTHR12922:SF7">
    <property type="entry name" value="UBIQUINONE BIOSYNTHESIS PROTEIN COQ4 HOMOLOG, MITOCHONDRIAL"/>
    <property type="match status" value="1"/>
</dbReference>
<dbReference type="RefSeq" id="WP_117351785.1">
    <property type="nucleotide sequence ID" value="NZ_CP020083.1"/>
</dbReference>
<accession>A0ABM6M502</accession>
<name>A0ABM6M502_9SPHN</name>
<dbReference type="PANTHER" id="PTHR12922">
    <property type="entry name" value="UBIQUINONE BIOSYNTHESIS PROTEIN"/>
    <property type="match status" value="1"/>
</dbReference>
<sequence length="248" mass="27716">MATQIERGFGEKFLQSIDNFYTHGIDWLFNEWWETAPTDAISKYEAAILNHPEHGPLACEAWLAPDFRLALLDGCAPGTLGHAYRAFMVDNDLVEHLAAGYRARHEALELSGKIDRMPPAIAYKVVRGFQTHDLHHVLTGYPATPFGELALQAFQLAQMDFPYAAMWIAVVSGHMALVDPLLIQPAMDAITDGWSRGRRARSLQFVAFEKRLHEPLDRLRREYGLDEGPIAVVNPSPERTPDLLAAAA</sequence>
<evidence type="ECO:0008006" key="3">
    <source>
        <dbReference type="Google" id="ProtNLM"/>
    </source>
</evidence>
<keyword evidence="2" id="KW-1185">Reference proteome</keyword>